<feature type="region of interest" description="Disordered" evidence="1">
    <location>
        <begin position="183"/>
        <end position="203"/>
    </location>
</feature>
<feature type="chain" id="PRO_5002430701" evidence="2">
    <location>
        <begin position="20"/>
        <end position="203"/>
    </location>
</feature>
<keyword evidence="4" id="KW-1185">Reference proteome</keyword>
<dbReference type="Proteomes" id="UP000033140">
    <property type="component" value="Unassembled WGS sequence"/>
</dbReference>
<organism evidence="3 4">
    <name type="scientific">Saitoella complicata (strain BCRC 22490 / CBS 7301 / JCM 7358 / NBRC 10748 / NRRL Y-17804)</name>
    <dbReference type="NCBI Taxonomy" id="698492"/>
    <lineage>
        <taxon>Eukaryota</taxon>
        <taxon>Fungi</taxon>
        <taxon>Dikarya</taxon>
        <taxon>Ascomycota</taxon>
        <taxon>Taphrinomycotina</taxon>
        <taxon>Taphrinomycotina incertae sedis</taxon>
        <taxon>Saitoella</taxon>
    </lineage>
</organism>
<feature type="compositionally biased region" description="Polar residues" evidence="1">
    <location>
        <begin position="119"/>
        <end position="131"/>
    </location>
</feature>
<evidence type="ECO:0000313" key="3">
    <source>
        <dbReference type="EMBL" id="GAO49695.1"/>
    </source>
</evidence>
<reference evidence="3 4" key="1">
    <citation type="journal article" date="2011" name="J. Gen. Appl. Microbiol.">
        <title>Draft genome sequencing of the enigmatic yeast Saitoella complicata.</title>
        <authorList>
            <person name="Nishida H."/>
            <person name="Hamamoto M."/>
            <person name="Sugiyama J."/>
        </authorList>
    </citation>
    <scope>NUCLEOTIDE SEQUENCE [LARGE SCALE GENOMIC DNA]</scope>
    <source>
        <strain evidence="3 4">NRRL Y-17804</strain>
    </source>
</reference>
<reference evidence="3 4" key="2">
    <citation type="journal article" date="2014" name="J. Gen. Appl. Microbiol.">
        <title>The early diverging ascomycetous budding yeast Saitoella complicata has three histone deacetylases belonging to the Clr6, Hos2, and Rpd3 lineages.</title>
        <authorList>
            <person name="Nishida H."/>
            <person name="Matsumoto T."/>
            <person name="Kondo S."/>
            <person name="Hamamoto M."/>
            <person name="Yoshikawa H."/>
        </authorList>
    </citation>
    <scope>NUCLEOTIDE SEQUENCE [LARGE SCALE GENOMIC DNA]</scope>
    <source>
        <strain evidence="3 4">NRRL Y-17804</strain>
    </source>
</reference>
<feature type="compositionally biased region" description="Basic and acidic residues" evidence="1">
    <location>
        <begin position="183"/>
        <end position="196"/>
    </location>
</feature>
<keyword evidence="2" id="KW-0732">Signal</keyword>
<evidence type="ECO:0000313" key="4">
    <source>
        <dbReference type="Proteomes" id="UP000033140"/>
    </source>
</evidence>
<evidence type="ECO:0000256" key="2">
    <source>
        <dbReference type="SAM" id="SignalP"/>
    </source>
</evidence>
<gene>
    <name evidence="3" type="ORF">G7K_3841-t1</name>
</gene>
<feature type="region of interest" description="Disordered" evidence="1">
    <location>
        <begin position="108"/>
        <end position="158"/>
    </location>
</feature>
<comment type="caution">
    <text evidence="3">The sequence shown here is derived from an EMBL/GenBank/DDBJ whole genome shotgun (WGS) entry which is preliminary data.</text>
</comment>
<accession>A0A0E9NJW2</accession>
<dbReference type="AlphaFoldDB" id="A0A0E9NJW2"/>
<reference evidence="3 4" key="3">
    <citation type="journal article" date="2015" name="Genome Announc.">
        <title>Draft Genome Sequence of the Archiascomycetous Yeast Saitoella complicata.</title>
        <authorList>
            <person name="Yamauchi K."/>
            <person name="Kondo S."/>
            <person name="Hamamoto M."/>
            <person name="Takahashi Y."/>
            <person name="Ogura Y."/>
            <person name="Hayashi T."/>
            <person name="Nishida H."/>
        </authorList>
    </citation>
    <scope>NUCLEOTIDE SEQUENCE [LARGE SCALE GENOMIC DNA]</scope>
    <source>
        <strain evidence="3 4">NRRL Y-17804</strain>
    </source>
</reference>
<protein>
    <submittedName>
        <fullName evidence="3">Uncharacterized protein</fullName>
    </submittedName>
</protein>
<dbReference type="EMBL" id="BACD03000025">
    <property type="protein sequence ID" value="GAO49695.1"/>
    <property type="molecule type" value="Genomic_DNA"/>
</dbReference>
<name>A0A0E9NJW2_SAICN</name>
<sequence>MSSPLLLLLLLLFDQHTFTTTTIASIHSPMSTFNMSSLSRTLPAPSPLNRRAVLPFTPHSLPRLPRSLSAALSQRSRELRFERWVEERKRGIEERWGVRRGVVLVKEEEDRKRRHSKTLNRTYKSRPSTYFSLAPPNPSSPLSHNRRRRASAISADPNDASNALAEEIMEFRRGFREERAKRFLRMGKEAREERGWRGRRKSM</sequence>
<feature type="signal peptide" evidence="2">
    <location>
        <begin position="1"/>
        <end position="19"/>
    </location>
</feature>
<evidence type="ECO:0000256" key="1">
    <source>
        <dbReference type="SAM" id="MobiDB-lite"/>
    </source>
</evidence>
<proteinExistence type="predicted"/>